<accession>A0A1E5GZQ5</accession>
<comment type="caution">
    <text evidence="1">The sequence shown here is derived from an EMBL/GenBank/DDBJ whole genome shotgun (WGS) entry which is preliminary data.</text>
</comment>
<evidence type="ECO:0000313" key="1">
    <source>
        <dbReference type="EMBL" id="OEG18163.1"/>
    </source>
</evidence>
<name>A0A1E5GZQ5_9ENTE</name>
<dbReference type="Gene3D" id="1.10.10.10">
    <property type="entry name" value="Winged helix-like DNA-binding domain superfamily/Winged helix DNA-binding domain"/>
    <property type="match status" value="1"/>
</dbReference>
<proteinExistence type="predicted"/>
<dbReference type="InterPro" id="IPR036388">
    <property type="entry name" value="WH-like_DNA-bd_sf"/>
</dbReference>
<protein>
    <submittedName>
        <fullName evidence="1">Uncharacterized protein</fullName>
    </submittedName>
</protein>
<reference evidence="2" key="1">
    <citation type="submission" date="2016-09" db="EMBL/GenBank/DDBJ databases">
        <authorList>
            <person name="Gulvik C.A."/>
        </authorList>
    </citation>
    <scope>NUCLEOTIDE SEQUENCE [LARGE SCALE GENOMIC DNA]</scope>
    <source>
        <strain evidence="2">LMG 8895</strain>
    </source>
</reference>
<dbReference type="Proteomes" id="UP000095094">
    <property type="component" value="Unassembled WGS sequence"/>
</dbReference>
<sequence>MDLGDPKAENMVNKIAKTMSDKEDCIAKGRRSKPVYVIHSEGSKEWFSSRKEVAAKYGISKNTIATCINKKTAHRETGLRFENAKRKD</sequence>
<organism evidence="1 2">
    <name type="scientific">Enterococcus termitis</name>
    <dbReference type="NCBI Taxonomy" id="332950"/>
    <lineage>
        <taxon>Bacteria</taxon>
        <taxon>Bacillati</taxon>
        <taxon>Bacillota</taxon>
        <taxon>Bacilli</taxon>
        <taxon>Lactobacillales</taxon>
        <taxon>Enterococcaceae</taxon>
        <taxon>Enterococcus</taxon>
    </lineage>
</organism>
<dbReference type="RefSeq" id="WP_069662716.1">
    <property type="nucleotide sequence ID" value="NZ_JBHUJJ010000001.1"/>
</dbReference>
<gene>
    <name evidence="1" type="ORF">BCR25_16870</name>
</gene>
<dbReference type="SUPFAM" id="SSF64496">
    <property type="entry name" value="DNA-binding domain of intron-encoded endonucleases"/>
    <property type="match status" value="1"/>
</dbReference>
<evidence type="ECO:0000313" key="2">
    <source>
        <dbReference type="Proteomes" id="UP000095094"/>
    </source>
</evidence>
<dbReference type="AlphaFoldDB" id="A0A1E5GZQ5"/>
<dbReference type="EMBL" id="MIJY01000007">
    <property type="protein sequence ID" value="OEG18163.1"/>
    <property type="molecule type" value="Genomic_DNA"/>
</dbReference>
<keyword evidence="2" id="KW-1185">Reference proteome</keyword>